<feature type="transmembrane region" description="Helical" evidence="7">
    <location>
        <begin position="15"/>
        <end position="32"/>
    </location>
</feature>
<evidence type="ECO:0000259" key="8">
    <source>
        <dbReference type="Pfam" id="PF02706"/>
    </source>
</evidence>
<proteinExistence type="predicted"/>
<dbReference type="EMBL" id="FNGS01000010">
    <property type="protein sequence ID" value="SDM87527.1"/>
    <property type="molecule type" value="Genomic_DNA"/>
</dbReference>
<gene>
    <name evidence="9" type="ORF">SAMN04488090_4422</name>
</gene>
<evidence type="ECO:0000256" key="7">
    <source>
        <dbReference type="SAM" id="Phobius"/>
    </source>
</evidence>
<dbReference type="InterPro" id="IPR027417">
    <property type="entry name" value="P-loop_NTPase"/>
</dbReference>
<keyword evidence="10" id="KW-1185">Reference proteome</keyword>
<reference evidence="9 10" key="1">
    <citation type="submission" date="2016-10" db="EMBL/GenBank/DDBJ databases">
        <authorList>
            <person name="de Groot N.N."/>
        </authorList>
    </citation>
    <scope>NUCLEOTIDE SEQUENCE [LARGE SCALE GENOMIC DNA]</scope>
    <source>
        <strain evidence="9 10">DSM 21668</strain>
    </source>
</reference>
<dbReference type="Pfam" id="PF02706">
    <property type="entry name" value="Wzz"/>
    <property type="match status" value="1"/>
</dbReference>
<dbReference type="PANTHER" id="PTHR32309:SF31">
    <property type="entry name" value="CAPSULAR EXOPOLYSACCHARIDE FAMILY"/>
    <property type="match status" value="1"/>
</dbReference>
<dbReference type="OrthoDB" id="972983at2"/>
<evidence type="ECO:0000256" key="6">
    <source>
        <dbReference type="SAM" id="Coils"/>
    </source>
</evidence>
<protein>
    <submittedName>
        <fullName evidence="9">Chromosome partitioning ATPase, Mrp family, contains Fe-S cluster</fullName>
    </submittedName>
</protein>
<evidence type="ECO:0000256" key="5">
    <source>
        <dbReference type="ARBA" id="ARBA00023136"/>
    </source>
</evidence>
<dbReference type="PANTHER" id="PTHR32309">
    <property type="entry name" value="TYROSINE-PROTEIN KINASE"/>
    <property type="match status" value="1"/>
</dbReference>
<dbReference type="RefSeq" id="WP_093207937.1">
    <property type="nucleotide sequence ID" value="NZ_FNGS01000010.1"/>
</dbReference>
<keyword evidence="5 7" id="KW-0472">Membrane</keyword>
<dbReference type="Gene3D" id="3.40.50.300">
    <property type="entry name" value="P-loop containing nucleotide triphosphate hydrolases"/>
    <property type="match status" value="1"/>
</dbReference>
<keyword evidence="4 7" id="KW-1133">Transmembrane helix</keyword>
<keyword evidence="6" id="KW-0175">Coiled coil</keyword>
<evidence type="ECO:0000313" key="9">
    <source>
        <dbReference type="EMBL" id="SDM87527.1"/>
    </source>
</evidence>
<organism evidence="9 10">
    <name type="scientific">Siphonobacter aquaeclarae</name>
    <dbReference type="NCBI Taxonomy" id="563176"/>
    <lineage>
        <taxon>Bacteria</taxon>
        <taxon>Pseudomonadati</taxon>
        <taxon>Bacteroidota</taxon>
        <taxon>Cytophagia</taxon>
        <taxon>Cytophagales</taxon>
        <taxon>Cytophagaceae</taxon>
        <taxon>Siphonobacter</taxon>
    </lineage>
</organism>
<dbReference type="InterPro" id="IPR050445">
    <property type="entry name" value="Bact_polysacc_biosynth/exp"/>
</dbReference>
<dbReference type="AlphaFoldDB" id="A0A1G9WSZ0"/>
<keyword evidence="2" id="KW-1003">Cell membrane</keyword>
<evidence type="ECO:0000256" key="3">
    <source>
        <dbReference type="ARBA" id="ARBA00022692"/>
    </source>
</evidence>
<feature type="coiled-coil region" evidence="6">
    <location>
        <begin position="366"/>
        <end position="424"/>
    </location>
</feature>
<comment type="subcellular location">
    <subcellularLocation>
        <location evidence="1">Cell membrane</location>
        <topology evidence="1">Multi-pass membrane protein</topology>
    </subcellularLocation>
</comment>
<keyword evidence="3 7" id="KW-0812">Transmembrane</keyword>
<accession>A0A1G9WSZ0</accession>
<feature type="domain" description="Polysaccharide chain length determinant N-terminal" evidence="8">
    <location>
        <begin position="1"/>
        <end position="91"/>
    </location>
</feature>
<dbReference type="STRING" id="563176.SAMN04488090_4422"/>
<name>A0A1G9WSZ0_9BACT</name>
<evidence type="ECO:0000256" key="4">
    <source>
        <dbReference type="ARBA" id="ARBA00022989"/>
    </source>
</evidence>
<dbReference type="GO" id="GO:0005886">
    <property type="term" value="C:plasma membrane"/>
    <property type="evidence" value="ECO:0007669"/>
    <property type="project" value="UniProtKB-SubCell"/>
</dbReference>
<sequence length="710" mass="80451">MDLLRFLQLLNRNRLTLILVPVLTAVAAYFLVKQLPDQYRSQARISTGLVDKTDQGFSFGGSEQASEINQKFENIIQNLYLKKTLDQVAYQLILHDLKAGEKGSFRKPSKQIESLSAQEKAQAIAIFTQKHRTVTELSPWNPAENKLIQLLESVKYDNTSLAKSFSIYRLSDSDYINLEFEGEHPQLTAFAVNTLAEEFITNFSYRLKLSNDRSIEFLERFMNEKLAVLNGRMDQLKMYKIENRVLNLNEQARALYGQLVDFEGRKETALKDVIAYTAALKNIDNKFDPADRRYLESSMTAINQRIVVTKQHLRAVNDAYYRSNFDPKYKGAIDSLQNRLTSEINESTDKYIYNPLVAKTDLVTQKMNLEISLELARNSIESIQKELNRLNLRLDKLVPNEARIQEYETSIDVASKEYIEALQRYNEAKMRVHSTMQLHVIEKAAPGVISPSKKMILVLLAGVVSFVFCLLIFFILFYLDRSIRTPQELADATQTQVLGHLVRLSLDTDQRSFWEHEASSTAAQSYRNWVRSIRFELERELGTKQIAALTSLVHGEGKTQTIVSLAHAFTRVGKRVLLIDGNFDAPAISRELKPDGYLEEVLQGSPLTPSAGLITVLGNRGGDTSLFELAGEPVVRRYLQALSAEYDILLIETPSLTALNKTKEWLALADRVVAVFEAGHSIKARRKPAVAYLKGLGDTFAGWVLTKVTT</sequence>
<dbReference type="Proteomes" id="UP000198901">
    <property type="component" value="Unassembled WGS sequence"/>
</dbReference>
<dbReference type="SUPFAM" id="SSF52540">
    <property type="entry name" value="P-loop containing nucleoside triphosphate hydrolases"/>
    <property type="match status" value="1"/>
</dbReference>
<dbReference type="InterPro" id="IPR003856">
    <property type="entry name" value="LPS_length_determ_N"/>
</dbReference>
<feature type="transmembrane region" description="Helical" evidence="7">
    <location>
        <begin position="456"/>
        <end position="479"/>
    </location>
</feature>
<evidence type="ECO:0000313" key="10">
    <source>
        <dbReference type="Proteomes" id="UP000198901"/>
    </source>
</evidence>
<evidence type="ECO:0000256" key="2">
    <source>
        <dbReference type="ARBA" id="ARBA00022475"/>
    </source>
</evidence>
<evidence type="ECO:0000256" key="1">
    <source>
        <dbReference type="ARBA" id="ARBA00004651"/>
    </source>
</evidence>